<dbReference type="PANTHER" id="PTHR43625:SF40">
    <property type="entry name" value="ALDO-KETO REDUCTASE YAKC [NADP(+)]"/>
    <property type="match status" value="1"/>
</dbReference>
<dbReference type="EMBL" id="KZ994226">
    <property type="protein sequence ID" value="RKO93476.1"/>
    <property type="molecule type" value="Genomic_DNA"/>
</dbReference>
<keyword evidence="1" id="KW-0560">Oxidoreductase</keyword>
<dbReference type="Pfam" id="PF00248">
    <property type="entry name" value="Aldo_ket_red"/>
    <property type="match status" value="1"/>
</dbReference>
<dbReference type="GO" id="GO:0005737">
    <property type="term" value="C:cytoplasm"/>
    <property type="evidence" value="ECO:0007669"/>
    <property type="project" value="TreeGrafter"/>
</dbReference>
<dbReference type="Gene3D" id="3.20.20.100">
    <property type="entry name" value="NADP-dependent oxidoreductase domain"/>
    <property type="match status" value="1"/>
</dbReference>
<dbReference type="OrthoDB" id="37537at2759"/>
<dbReference type="InterPro" id="IPR050791">
    <property type="entry name" value="Aldo-Keto_reductase"/>
</dbReference>
<evidence type="ECO:0000256" key="1">
    <source>
        <dbReference type="ARBA" id="ARBA00023002"/>
    </source>
</evidence>
<dbReference type="CDD" id="cd19076">
    <property type="entry name" value="AKR_AKR13A_13D"/>
    <property type="match status" value="1"/>
</dbReference>
<reference evidence="4" key="1">
    <citation type="journal article" date="2018" name="Nat. Microbiol.">
        <title>Leveraging single-cell genomics to expand the fungal tree of life.</title>
        <authorList>
            <person name="Ahrendt S.R."/>
            <person name="Quandt C.A."/>
            <person name="Ciobanu D."/>
            <person name="Clum A."/>
            <person name="Salamov A."/>
            <person name="Andreopoulos B."/>
            <person name="Cheng J.F."/>
            <person name="Woyke T."/>
            <person name="Pelin A."/>
            <person name="Henrissat B."/>
            <person name="Reynolds N.K."/>
            <person name="Benny G.L."/>
            <person name="Smith M.E."/>
            <person name="James T.Y."/>
            <person name="Grigoriev I.V."/>
        </authorList>
    </citation>
    <scope>NUCLEOTIDE SEQUENCE [LARGE SCALE GENOMIC DNA]</scope>
</reference>
<accession>A0A4P9WRE0</accession>
<dbReference type="GO" id="GO:0016491">
    <property type="term" value="F:oxidoreductase activity"/>
    <property type="evidence" value="ECO:0007669"/>
    <property type="project" value="UniProtKB-KW"/>
</dbReference>
<dbReference type="InterPro" id="IPR036812">
    <property type="entry name" value="NAD(P)_OxRdtase_dom_sf"/>
</dbReference>
<name>A0A4P9WRE0_9FUNG</name>
<dbReference type="AlphaFoldDB" id="A0A4P9WRE0"/>
<dbReference type="SUPFAM" id="SSF51430">
    <property type="entry name" value="NAD(P)-linked oxidoreductase"/>
    <property type="match status" value="1"/>
</dbReference>
<sequence length="334" mass="36671">MSVPAPIKRHLGKAGPLVNALGFGAMGLSEYYGPADDTESLAVINRAIDLGATLIDTADMYGAGANEKLLAQVLKSRRSEVFLCTKFGVKRGEDGSYLGIGGSPEYVREAAEASLKRLGVDTIDLYYQHRVDPNTPIEDTVRAMAKLVQEGKVRYLGLSECSAKTLRRAYAVHPIAAVEIEYSPWTTDIEENGLLATARELGVSIVAYSPLGRGFLTGKYRSLDDFAPDDFRRYSPRFQGGNFAKNLEIVEKLEELAKQKGVLVSQVVLAWILKQGEDFITIPGTKRIKYLEENMGANAVTISDAEDKAIRNIINSISIHGERYDDNSMKMVNL</sequence>
<evidence type="ECO:0000313" key="3">
    <source>
        <dbReference type="EMBL" id="RKO93476.1"/>
    </source>
</evidence>
<evidence type="ECO:0000313" key="4">
    <source>
        <dbReference type="Proteomes" id="UP000269721"/>
    </source>
</evidence>
<dbReference type="PANTHER" id="PTHR43625">
    <property type="entry name" value="AFLATOXIN B1 ALDEHYDE REDUCTASE"/>
    <property type="match status" value="1"/>
</dbReference>
<feature type="domain" description="NADP-dependent oxidoreductase" evidence="2">
    <location>
        <begin position="21"/>
        <end position="313"/>
    </location>
</feature>
<protein>
    <submittedName>
        <fullName evidence="3">Oxidoreductase</fullName>
    </submittedName>
</protein>
<dbReference type="InterPro" id="IPR023210">
    <property type="entry name" value="NADP_OxRdtase_dom"/>
</dbReference>
<keyword evidence="4" id="KW-1185">Reference proteome</keyword>
<dbReference type="Proteomes" id="UP000269721">
    <property type="component" value="Unassembled WGS sequence"/>
</dbReference>
<proteinExistence type="predicted"/>
<gene>
    <name evidence="3" type="ORF">BDK51DRAFT_36697</name>
</gene>
<evidence type="ECO:0000259" key="2">
    <source>
        <dbReference type="Pfam" id="PF00248"/>
    </source>
</evidence>
<organism evidence="3 4">
    <name type="scientific">Blyttiomyces helicus</name>
    <dbReference type="NCBI Taxonomy" id="388810"/>
    <lineage>
        <taxon>Eukaryota</taxon>
        <taxon>Fungi</taxon>
        <taxon>Fungi incertae sedis</taxon>
        <taxon>Chytridiomycota</taxon>
        <taxon>Chytridiomycota incertae sedis</taxon>
        <taxon>Chytridiomycetes</taxon>
        <taxon>Chytridiomycetes incertae sedis</taxon>
        <taxon>Blyttiomyces</taxon>
    </lineage>
</organism>